<dbReference type="Proteomes" id="UP000765509">
    <property type="component" value="Unassembled WGS sequence"/>
</dbReference>
<keyword evidence="3" id="KW-1185">Reference proteome</keyword>
<evidence type="ECO:0000256" key="1">
    <source>
        <dbReference type="SAM" id="MobiDB-lite"/>
    </source>
</evidence>
<dbReference type="EMBL" id="AVOT02153013">
    <property type="protein sequence ID" value="MBW0593223.1"/>
    <property type="molecule type" value="Genomic_DNA"/>
</dbReference>
<evidence type="ECO:0000313" key="3">
    <source>
        <dbReference type="Proteomes" id="UP000765509"/>
    </source>
</evidence>
<comment type="caution">
    <text evidence="2">The sequence shown here is derived from an EMBL/GenBank/DDBJ whole genome shotgun (WGS) entry which is preliminary data.</text>
</comment>
<reference evidence="2" key="1">
    <citation type="submission" date="2021-03" db="EMBL/GenBank/DDBJ databases">
        <title>Draft genome sequence of rust myrtle Austropuccinia psidii MF-1, a brazilian biotype.</title>
        <authorList>
            <person name="Quecine M.C."/>
            <person name="Pachon D.M.R."/>
            <person name="Bonatelli M.L."/>
            <person name="Correr F.H."/>
            <person name="Franceschini L.M."/>
            <person name="Leite T.F."/>
            <person name="Margarido G.R.A."/>
            <person name="Almeida C.A."/>
            <person name="Ferrarezi J.A."/>
            <person name="Labate C.A."/>
        </authorList>
    </citation>
    <scope>NUCLEOTIDE SEQUENCE</scope>
    <source>
        <strain evidence="2">MF-1</strain>
    </source>
</reference>
<accession>A0A9Q3QC50</accession>
<dbReference type="OrthoDB" id="2507294at2759"/>
<dbReference type="AlphaFoldDB" id="A0A9Q3QC50"/>
<feature type="region of interest" description="Disordered" evidence="1">
    <location>
        <begin position="63"/>
        <end position="86"/>
    </location>
</feature>
<gene>
    <name evidence="2" type="ORF">O181_132938</name>
</gene>
<sequence length="128" mass="14775">MSQKMVHMKILEKCGGGLEHSLRSRFIEPLFTEQYINALEYIVTRTKIGRNWKKVDIKGPNKSFIKKDKSRKPFKPNTPNSNEQTKCHNCGGIEYLAKKCLEKEKISEIVETEDPNAKEEKSDSEKTT</sequence>
<evidence type="ECO:0000313" key="2">
    <source>
        <dbReference type="EMBL" id="MBW0593223.1"/>
    </source>
</evidence>
<proteinExistence type="predicted"/>
<name>A0A9Q3QC50_9BASI</name>
<protein>
    <submittedName>
        <fullName evidence="2">Uncharacterized protein</fullName>
    </submittedName>
</protein>
<organism evidence="2 3">
    <name type="scientific">Austropuccinia psidii MF-1</name>
    <dbReference type="NCBI Taxonomy" id="1389203"/>
    <lineage>
        <taxon>Eukaryota</taxon>
        <taxon>Fungi</taxon>
        <taxon>Dikarya</taxon>
        <taxon>Basidiomycota</taxon>
        <taxon>Pucciniomycotina</taxon>
        <taxon>Pucciniomycetes</taxon>
        <taxon>Pucciniales</taxon>
        <taxon>Sphaerophragmiaceae</taxon>
        <taxon>Austropuccinia</taxon>
    </lineage>
</organism>